<evidence type="ECO:0000313" key="2">
    <source>
        <dbReference type="EMBL" id="RXH95507.1"/>
    </source>
</evidence>
<dbReference type="AlphaFoldDB" id="A0A498JKY3"/>
<dbReference type="InterPro" id="IPR038595">
    <property type="entry name" value="LOR_sf"/>
</dbReference>
<dbReference type="EMBL" id="RDQH01000332">
    <property type="protein sequence ID" value="RXH95507.1"/>
    <property type="molecule type" value="Genomic_DNA"/>
</dbReference>
<keyword evidence="3" id="KW-1185">Reference proteome</keyword>
<organism evidence="2 3">
    <name type="scientific">Malus domestica</name>
    <name type="common">Apple</name>
    <name type="synonym">Pyrus malus</name>
    <dbReference type="NCBI Taxonomy" id="3750"/>
    <lineage>
        <taxon>Eukaryota</taxon>
        <taxon>Viridiplantae</taxon>
        <taxon>Streptophyta</taxon>
        <taxon>Embryophyta</taxon>
        <taxon>Tracheophyta</taxon>
        <taxon>Spermatophyta</taxon>
        <taxon>Magnoliopsida</taxon>
        <taxon>eudicotyledons</taxon>
        <taxon>Gunneridae</taxon>
        <taxon>Pentapetalae</taxon>
        <taxon>rosids</taxon>
        <taxon>fabids</taxon>
        <taxon>Rosales</taxon>
        <taxon>Rosaceae</taxon>
        <taxon>Amygdaloideae</taxon>
        <taxon>Maleae</taxon>
        <taxon>Malus</taxon>
    </lineage>
</organism>
<name>A0A498JKY3_MALDO</name>
<dbReference type="InterPro" id="IPR007612">
    <property type="entry name" value="LOR"/>
</dbReference>
<evidence type="ECO:0000256" key="1">
    <source>
        <dbReference type="ARBA" id="ARBA00005437"/>
    </source>
</evidence>
<comment type="caution">
    <text evidence="2">The sequence shown here is derived from an EMBL/GenBank/DDBJ whole genome shotgun (WGS) entry which is preliminary data.</text>
</comment>
<reference evidence="2 3" key="1">
    <citation type="submission" date="2018-10" db="EMBL/GenBank/DDBJ databases">
        <title>A high-quality apple genome assembly.</title>
        <authorList>
            <person name="Hu J."/>
        </authorList>
    </citation>
    <scope>NUCLEOTIDE SEQUENCE [LARGE SCALE GENOMIC DNA]</scope>
    <source>
        <strain evidence="3">cv. HFTH1</strain>
        <tissue evidence="2">Young leaf</tissue>
    </source>
</reference>
<dbReference type="SUPFAM" id="SSF54518">
    <property type="entry name" value="Tubby C-terminal domain-like"/>
    <property type="match status" value="1"/>
</dbReference>
<proteinExistence type="inferred from homology"/>
<dbReference type="InterPro" id="IPR025659">
    <property type="entry name" value="Tubby-like_C"/>
</dbReference>
<evidence type="ECO:0008006" key="4">
    <source>
        <dbReference type="Google" id="ProtNLM"/>
    </source>
</evidence>
<gene>
    <name evidence="2" type="ORF">DVH24_008007</name>
</gene>
<evidence type="ECO:0000313" key="3">
    <source>
        <dbReference type="Proteomes" id="UP000290289"/>
    </source>
</evidence>
<accession>A0A498JKY3</accession>
<dbReference type="Gene3D" id="2.40.160.200">
    <property type="entry name" value="LURP1-related"/>
    <property type="match status" value="1"/>
</dbReference>
<protein>
    <recommendedName>
        <fullName evidence="4">Strictosidine synthase conserved region domain-containing protein</fullName>
    </recommendedName>
</protein>
<comment type="similarity">
    <text evidence="1">Belongs to the LOR family.</text>
</comment>
<dbReference type="Proteomes" id="UP000290289">
    <property type="component" value="Chromosome 6"/>
</dbReference>
<sequence length="64" mass="7276">MQGNGCNAFDANGEVVYQVDNYDNKHIDEVYLMDLRGNLLLTTSMHGWDKRESNRLLAIAEMAN</sequence>
<dbReference type="Pfam" id="PF04525">
    <property type="entry name" value="LOR"/>
    <property type="match status" value="1"/>
</dbReference>